<evidence type="ECO:0000256" key="6">
    <source>
        <dbReference type="ARBA" id="ARBA00022989"/>
    </source>
</evidence>
<evidence type="ECO:0000256" key="10">
    <source>
        <dbReference type="ARBA" id="ARBA00049551"/>
    </source>
</evidence>
<protein>
    <recommendedName>
        <fullName evidence="3">NADH-ubiquinone oxidoreductase chain 4L</fullName>
    </recommendedName>
    <alternativeName>
        <fullName evidence="9">NADH dehydrogenase subunit 4L</fullName>
    </alternativeName>
</protein>
<comment type="similarity">
    <text evidence="2">Belongs to the complex I subunit 4L family.</text>
</comment>
<dbReference type="GO" id="GO:0008137">
    <property type="term" value="F:NADH dehydrogenase (ubiquinone) activity"/>
    <property type="evidence" value="ECO:0007669"/>
    <property type="project" value="UniProtKB-EC"/>
</dbReference>
<keyword evidence="8 11" id="KW-0472">Membrane</keyword>
<dbReference type="EMBL" id="KX907843">
    <property type="protein sequence ID" value="ARO34915.1"/>
    <property type="molecule type" value="Genomic_DNA"/>
</dbReference>
<evidence type="ECO:0000256" key="7">
    <source>
        <dbReference type="ARBA" id="ARBA00023027"/>
    </source>
</evidence>
<evidence type="ECO:0000256" key="2">
    <source>
        <dbReference type="ARBA" id="ARBA00010519"/>
    </source>
</evidence>
<keyword evidence="4 11" id="KW-0812">Transmembrane</keyword>
<gene>
    <name evidence="12" type="primary">ND4L</name>
</gene>
<keyword evidence="6 11" id="KW-1133">Transmembrane helix</keyword>
<keyword evidence="5" id="KW-1278">Translocase</keyword>
<dbReference type="AlphaFoldDB" id="A0A1W6Q5E1"/>
<organism evidence="12">
    <name type="scientific">Phylloecus linearis</name>
    <dbReference type="NCBI Taxonomy" id="2816400"/>
    <lineage>
        <taxon>Eukaryota</taxon>
        <taxon>Metazoa</taxon>
        <taxon>Ecdysozoa</taxon>
        <taxon>Arthropoda</taxon>
        <taxon>Hexapoda</taxon>
        <taxon>Insecta</taxon>
        <taxon>Pterygota</taxon>
        <taxon>Neoptera</taxon>
        <taxon>Endopterygota</taxon>
        <taxon>Hymenoptera</taxon>
        <taxon>Cephoidea</taxon>
        <taxon>Cephidae</taxon>
        <taxon>Phylloecus</taxon>
    </lineage>
</organism>
<accession>A0A1W6Q5E1</accession>
<dbReference type="GO" id="GO:0016020">
    <property type="term" value="C:membrane"/>
    <property type="evidence" value="ECO:0007669"/>
    <property type="project" value="UniProtKB-SubCell"/>
</dbReference>
<geneLocation type="mitochondrion" evidence="12"/>
<feature type="transmembrane region" description="Helical" evidence="11">
    <location>
        <begin position="60"/>
        <end position="81"/>
    </location>
</feature>
<keyword evidence="7" id="KW-0520">NAD</keyword>
<reference evidence="12" key="1">
    <citation type="submission" date="2016-09" db="EMBL/GenBank/DDBJ databases">
        <title>The phylogeny and evolutionary history of the subfamily Cephinae (Hymenoptera: Cephidae) inferred from mitogenomes.</title>
        <authorList>
            <person name="Korkmaz E.M."/>
            <person name="Dogan O."/>
            <person name="Durel B.S."/>
            <person name="Budak M."/>
            <person name="Basibuyuk H.H."/>
        </authorList>
    </citation>
    <scope>NUCLEOTIDE SEQUENCE</scope>
</reference>
<name>A0A1W6Q5E1_9HYME</name>
<evidence type="ECO:0000256" key="5">
    <source>
        <dbReference type="ARBA" id="ARBA00022967"/>
    </source>
</evidence>
<feature type="transmembrane region" description="Helical" evidence="11">
    <location>
        <begin position="6"/>
        <end position="21"/>
    </location>
</feature>
<evidence type="ECO:0000256" key="11">
    <source>
        <dbReference type="SAM" id="Phobius"/>
    </source>
</evidence>
<comment type="subcellular location">
    <subcellularLocation>
        <location evidence="1">Membrane</location>
        <topology evidence="1">Multi-pass membrane protein</topology>
    </subcellularLocation>
</comment>
<evidence type="ECO:0000256" key="1">
    <source>
        <dbReference type="ARBA" id="ARBA00004141"/>
    </source>
</evidence>
<sequence>MLMFIYLYMLILLIITLMIFMKFNKHMLLVLMSLEFFVVSMFFMWFFYFNLMGLNQFISLYYLIFSVCESVLGLTVMVLIMRGEGNDYFNSLSLLKW</sequence>
<evidence type="ECO:0000256" key="3">
    <source>
        <dbReference type="ARBA" id="ARBA00016612"/>
    </source>
</evidence>
<keyword evidence="12" id="KW-0496">Mitochondrion</keyword>
<dbReference type="Gene3D" id="1.10.287.3510">
    <property type="match status" value="1"/>
</dbReference>
<dbReference type="Pfam" id="PF00420">
    <property type="entry name" value="Oxidored_q2"/>
    <property type="match status" value="1"/>
</dbReference>
<evidence type="ECO:0000256" key="8">
    <source>
        <dbReference type="ARBA" id="ARBA00023136"/>
    </source>
</evidence>
<evidence type="ECO:0000256" key="9">
    <source>
        <dbReference type="ARBA" id="ARBA00031586"/>
    </source>
</evidence>
<dbReference type="InterPro" id="IPR039428">
    <property type="entry name" value="NUOK/Mnh_C1-like"/>
</dbReference>
<evidence type="ECO:0000256" key="4">
    <source>
        <dbReference type="ARBA" id="ARBA00022692"/>
    </source>
</evidence>
<evidence type="ECO:0000313" key="12">
    <source>
        <dbReference type="EMBL" id="ARO34915.1"/>
    </source>
</evidence>
<feature type="transmembrane region" description="Helical" evidence="11">
    <location>
        <begin position="28"/>
        <end position="48"/>
    </location>
</feature>
<proteinExistence type="inferred from homology"/>
<comment type="catalytic activity">
    <reaction evidence="10">
        <text>a ubiquinone + NADH + 5 H(+)(in) = a ubiquinol + NAD(+) + 4 H(+)(out)</text>
        <dbReference type="Rhea" id="RHEA:29091"/>
        <dbReference type="Rhea" id="RHEA-COMP:9565"/>
        <dbReference type="Rhea" id="RHEA-COMP:9566"/>
        <dbReference type="ChEBI" id="CHEBI:15378"/>
        <dbReference type="ChEBI" id="CHEBI:16389"/>
        <dbReference type="ChEBI" id="CHEBI:17976"/>
        <dbReference type="ChEBI" id="CHEBI:57540"/>
        <dbReference type="ChEBI" id="CHEBI:57945"/>
        <dbReference type="EC" id="7.1.1.2"/>
    </reaction>
</comment>